<organism evidence="4 5">
    <name type="scientific">Chenopodium quinoa</name>
    <name type="common">Quinoa</name>
    <dbReference type="NCBI Taxonomy" id="63459"/>
    <lineage>
        <taxon>Eukaryota</taxon>
        <taxon>Viridiplantae</taxon>
        <taxon>Streptophyta</taxon>
        <taxon>Embryophyta</taxon>
        <taxon>Tracheophyta</taxon>
        <taxon>Spermatophyta</taxon>
        <taxon>Magnoliopsida</taxon>
        <taxon>eudicotyledons</taxon>
        <taxon>Gunneridae</taxon>
        <taxon>Pentapetalae</taxon>
        <taxon>Caryophyllales</taxon>
        <taxon>Chenopodiaceae</taxon>
        <taxon>Chenopodioideae</taxon>
        <taxon>Atripliceae</taxon>
        <taxon>Chenopodium</taxon>
    </lineage>
</organism>
<dbReference type="Gene3D" id="3.30.530.20">
    <property type="match status" value="1"/>
</dbReference>
<keyword evidence="2" id="KW-1133">Transmembrane helix</keyword>
<sequence length="424" mass="47249">MAEILVSSSSSTFSEVRELWKENKGGGWAAIAAISFIFVWQIFKFIFPVFRGLIARFRRNSSSPPLSLSSDDASISSLRISDLVSDGDLKSLIDNLDEKDNETEQVRWENVIAKSRTSMSYQAKCCKPKDGPIKYLSVTVFENCTPEALRDFYMDCDYRTQWDKTVVAHEQLQIDKENGTEIGRTIKKFPLLTPREYVLAWKIWKGNNKTYYCYSKLFCDCVSPETFCLLLMTFVRNVSILWHLFKRIPGRNASEIRMVHQEDAGLNVEFAKLAFAKGIWGYVCKMDDALRKYYSISHPQSSSTTTAVSVIQKVPRELDVIIRAAPSDIASGSGSGSSNGISGQENGPISQKCKRKPSKKLIANGLLLLGGLICLSHGNPGLGAKVAIACVLKKLSSGAHHLVRSSRANKKVYTSFHLSGIPDM</sequence>
<dbReference type="InterPro" id="IPR051213">
    <property type="entry name" value="START_lipid_transfer"/>
</dbReference>
<keyword evidence="5" id="KW-1185">Reference proteome</keyword>
<evidence type="ECO:0000256" key="2">
    <source>
        <dbReference type="SAM" id="Phobius"/>
    </source>
</evidence>
<dbReference type="Proteomes" id="UP000596660">
    <property type="component" value="Unplaced"/>
</dbReference>
<keyword evidence="2" id="KW-0472">Membrane</keyword>
<evidence type="ECO:0000256" key="1">
    <source>
        <dbReference type="SAM" id="MobiDB-lite"/>
    </source>
</evidence>
<keyword evidence="2" id="KW-0812">Transmembrane</keyword>
<dbReference type="InterPro" id="IPR002913">
    <property type="entry name" value="START_lipid-bd_dom"/>
</dbReference>
<dbReference type="OMA" id="TTVFECC"/>
<name>A0A803M9W5_CHEQI</name>
<feature type="transmembrane region" description="Helical" evidence="2">
    <location>
        <begin position="28"/>
        <end position="50"/>
    </location>
</feature>
<reference evidence="4" key="2">
    <citation type="submission" date="2021-03" db="UniProtKB">
        <authorList>
            <consortium name="EnsemblPlants"/>
        </authorList>
    </citation>
    <scope>IDENTIFICATION</scope>
</reference>
<evidence type="ECO:0000259" key="3">
    <source>
        <dbReference type="PROSITE" id="PS50848"/>
    </source>
</evidence>
<protein>
    <recommendedName>
        <fullName evidence="3">START domain-containing protein</fullName>
    </recommendedName>
</protein>
<feature type="region of interest" description="Disordered" evidence="1">
    <location>
        <begin position="329"/>
        <end position="354"/>
    </location>
</feature>
<dbReference type="EnsemblPlants" id="AUR62025691-RA">
    <property type="protein sequence ID" value="AUR62025691-RA:cds"/>
    <property type="gene ID" value="AUR62025691"/>
</dbReference>
<dbReference type="Gramene" id="AUR62025691-RA">
    <property type="protein sequence ID" value="AUR62025691-RA:cds"/>
    <property type="gene ID" value="AUR62025691"/>
</dbReference>
<evidence type="ECO:0000313" key="4">
    <source>
        <dbReference type="EnsemblPlants" id="AUR62025691-RA:cds"/>
    </source>
</evidence>
<dbReference type="PROSITE" id="PS50848">
    <property type="entry name" value="START"/>
    <property type="match status" value="1"/>
</dbReference>
<dbReference type="GO" id="GO:0005737">
    <property type="term" value="C:cytoplasm"/>
    <property type="evidence" value="ECO:0007669"/>
    <property type="project" value="UniProtKB-ARBA"/>
</dbReference>
<proteinExistence type="predicted"/>
<dbReference type="PANTHER" id="PTHR19308:SF13">
    <property type="entry name" value="OS02G0468400 PROTEIN"/>
    <property type="match status" value="1"/>
</dbReference>
<dbReference type="SUPFAM" id="SSF55961">
    <property type="entry name" value="Bet v1-like"/>
    <property type="match status" value="1"/>
</dbReference>
<dbReference type="AlphaFoldDB" id="A0A803M9W5"/>
<accession>A0A803M9W5</accession>
<dbReference type="GO" id="GO:0008289">
    <property type="term" value="F:lipid binding"/>
    <property type="evidence" value="ECO:0007669"/>
    <property type="project" value="InterPro"/>
</dbReference>
<reference evidence="4" key="1">
    <citation type="journal article" date="2017" name="Nature">
        <title>The genome of Chenopodium quinoa.</title>
        <authorList>
            <person name="Jarvis D.E."/>
            <person name="Ho Y.S."/>
            <person name="Lightfoot D.J."/>
            <person name="Schmoeckel S.M."/>
            <person name="Li B."/>
            <person name="Borm T.J.A."/>
            <person name="Ohyanagi H."/>
            <person name="Mineta K."/>
            <person name="Michell C.T."/>
            <person name="Saber N."/>
            <person name="Kharbatia N.M."/>
            <person name="Rupper R.R."/>
            <person name="Sharp A.R."/>
            <person name="Dally N."/>
            <person name="Boughton B.A."/>
            <person name="Woo Y.H."/>
            <person name="Gao G."/>
            <person name="Schijlen E.G.W.M."/>
            <person name="Guo X."/>
            <person name="Momin A.A."/>
            <person name="Negrao S."/>
            <person name="Al-Babili S."/>
            <person name="Gehring C."/>
            <person name="Roessner U."/>
            <person name="Jung C."/>
            <person name="Murphy K."/>
            <person name="Arold S.T."/>
            <person name="Gojobori T."/>
            <person name="van der Linden C.G."/>
            <person name="van Loo E.N."/>
            <person name="Jellen E.N."/>
            <person name="Maughan P.J."/>
            <person name="Tester M."/>
        </authorList>
    </citation>
    <scope>NUCLEOTIDE SEQUENCE [LARGE SCALE GENOMIC DNA]</scope>
    <source>
        <strain evidence="4">cv. PI 614886</strain>
    </source>
</reference>
<dbReference type="PANTHER" id="PTHR19308">
    <property type="entry name" value="PHOSPHATIDYLCHOLINE TRANSFER PROTEIN"/>
    <property type="match status" value="1"/>
</dbReference>
<feature type="transmembrane region" description="Helical" evidence="2">
    <location>
        <begin position="361"/>
        <end position="378"/>
    </location>
</feature>
<feature type="domain" description="START" evidence="3">
    <location>
        <begin position="108"/>
        <end position="199"/>
    </location>
</feature>
<dbReference type="InterPro" id="IPR023393">
    <property type="entry name" value="START-like_dom_sf"/>
</dbReference>
<evidence type="ECO:0000313" key="5">
    <source>
        <dbReference type="Proteomes" id="UP000596660"/>
    </source>
</evidence>